<sequence>MEDYQKDFKLGLYINYRLSRSLLVTVIGHPHPCITNVMARNKRFKKCEGFHTLLLF</sequence>
<evidence type="ECO:0000313" key="1">
    <source>
        <dbReference type="EMBL" id="RYJ43424.1"/>
    </source>
</evidence>
<gene>
    <name evidence="1" type="ORF">NU09_1762</name>
</gene>
<keyword evidence="2" id="KW-1185">Reference proteome</keyword>
<reference evidence="1 2" key="1">
    <citation type="submission" date="2014-12" db="EMBL/GenBank/DDBJ databases">
        <title>Genome sequence of Flavobacterium beibuense RSKm HC5.</title>
        <authorList>
            <person name="Kim J.F."/>
            <person name="Song J.Y."/>
            <person name="Kwak M.-J."/>
            <person name="Lee S.-W."/>
        </authorList>
    </citation>
    <scope>NUCLEOTIDE SEQUENCE [LARGE SCALE GENOMIC DNA]</scope>
    <source>
        <strain evidence="1 2">RSKm HC5</strain>
    </source>
</reference>
<dbReference type="EMBL" id="JUIW01000005">
    <property type="protein sequence ID" value="RYJ43424.1"/>
    <property type="molecule type" value="Genomic_DNA"/>
</dbReference>
<protein>
    <submittedName>
        <fullName evidence="1">Uncharacterized protein</fullName>
    </submittedName>
</protein>
<name>A0A444WCE7_9FLAO</name>
<accession>A0A444WCE7</accession>
<dbReference type="Proteomes" id="UP000289775">
    <property type="component" value="Unassembled WGS sequence"/>
</dbReference>
<evidence type="ECO:0000313" key="2">
    <source>
        <dbReference type="Proteomes" id="UP000289775"/>
    </source>
</evidence>
<dbReference type="AlphaFoldDB" id="A0A444WCE7"/>
<comment type="caution">
    <text evidence="1">The sequence shown here is derived from an EMBL/GenBank/DDBJ whole genome shotgun (WGS) entry which is preliminary data.</text>
</comment>
<organism evidence="1 2">
    <name type="scientific">Flavobacterium beibuense</name>
    <dbReference type="NCBI Taxonomy" id="657326"/>
    <lineage>
        <taxon>Bacteria</taxon>
        <taxon>Pseudomonadati</taxon>
        <taxon>Bacteroidota</taxon>
        <taxon>Flavobacteriia</taxon>
        <taxon>Flavobacteriales</taxon>
        <taxon>Flavobacteriaceae</taxon>
        <taxon>Flavobacterium</taxon>
    </lineage>
</organism>
<proteinExistence type="predicted"/>